<keyword evidence="6" id="KW-1185">Reference proteome</keyword>
<evidence type="ECO:0000256" key="3">
    <source>
        <dbReference type="ARBA" id="ARBA00022691"/>
    </source>
</evidence>
<dbReference type="PANTHER" id="PTHR43712">
    <property type="entry name" value="PUTATIVE (AFU_ORTHOLOGUE AFUA_4G14580)-RELATED"/>
    <property type="match status" value="1"/>
</dbReference>
<evidence type="ECO:0000256" key="2">
    <source>
        <dbReference type="ARBA" id="ARBA00022679"/>
    </source>
</evidence>
<dbReference type="InterPro" id="IPR029063">
    <property type="entry name" value="SAM-dependent_MTases_sf"/>
</dbReference>
<proteinExistence type="predicted"/>
<feature type="domain" description="O-methyltransferase C-terminal" evidence="4">
    <location>
        <begin position="1"/>
        <end position="77"/>
    </location>
</feature>
<evidence type="ECO:0000256" key="1">
    <source>
        <dbReference type="ARBA" id="ARBA00022603"/>
    </source>
</evidence>
<evidence type="ECO:0000313" key="5">
    <source>
        <dbReference type="EMBL" id="CAK0843584.1"/>
    </source>
</evidence>
<organism evidence="5 6">
    <name type="scientific">Prorocentrum cordatum</name>
    <dbReference type="NCBI Taxonomy" id="2364126"/>
    <lineage>
        <taxon>Eukaryota</taxon>
        <taxon>Sar</taxon>
        <taxon>Alveolata</taxon>
        <taxon>Dinophyceae</taxon>
        <taxon>Prorocentrales</taxon>
        <taxon>Prorocentraceae</taxon>
        <taxon>Prorocentrum</taxon>
    </lineage>
</organism>
<dbReference type="SUPFAM" id="SSF53335">
    <property type="entry name" value="S-adenosyl-L-methionine-dependent methyltransferases"/>
    <property type="match status" value="1"/>
</dbReference>
<gene>
    <name evidence="5" type="ORF">PCOR1329_LOCUS37887</name>
</gene>
<sequence length="99" mass="10853">MLKWILHDWGDERCLSILRHIRAAAAGGAVGRPPRLLVVENFLPESATAREAGMWVMYGGRDRTIAEYGELLQAAGFVVGRTTRLGEHWVAIEASVGPP</sequence>
<dbReference type="PANTHER" id="PTHR43712:SF2">
    <property type="entry name" value="O-METHYLTRANSFERASE CICE"/>
    <property type="match status" value="1"/>
</dbReference>
<dbReference type="PROSITE" id="PS51683">
    <property type="entry name" value="SAM_OMT_II"/>
    <property type="match status" value="1"/>
</dbReference>
<keyword evidence="1" id="KW-0489">Methyltransferase</keyword>
<dbReference type="InterPro" id="IPR001077">
    <property type="entry name" value="COMT_C"/>
</dbReference>
<reference evidence="5" key="1">
    <citation type="submission" date="2023-10" db="EMBL/GenBank/DDBJ databases">
        <authorList>
            <person name="Chen Y."/>
            <person name="Shah S."/>
            <person name="Dougan E. K."/>
            <person name="Thang M."/>
            <person name="Chan C."/>
        </authorList>
    </citation>
    <scope>NUCLEOTIDE SEQUENCE [LARGE SCALE GENOMIC DNA]</scope>
</reference>
<name>A0ABN9TCW7_9DINO</name>
<comment type="caution">
    <text evidence="5">The sequence shown here is derived from an EMBL/GenBank/DDBJ whole genome shotgun (WGS) entry which is preliminary data.</text>
</comment>
<keyword evidence="3" id="KW-0949">S-adenosyl-L-methionine</keyword>
<dbReference type="Pfam" id="PF00891">
    <property type="entry name" value="Methyltransf_2"/>
    <property type="match status" value="1"/>
</dbReference>
<dbReference type="InterPro" id="IPR016461">
    <property type="entry name" value="COMT-like"/>
</dbReference>
<accession>A0ABN9TCW7</accession>
<evidence type="ECO:0000259" key="4">
    <source>
        <dbReference type="Pfam" id="PF00891"/>
    </source>
</evidence>
<dbReference type="Gene3D" id="3.40.50.150">
    <property type="entry name" value="Vaccinia Virus protein VP39"/>
    <property type="match status" value="1"/>
</dbReference>
<dbReference type="EMBL" id="CAUYUJ010014590">
    <property type="protein sequence ID" value="CAK0843584.1"/>
    <property type="molecule type" value="Genomic_DNA"/>
</dbReference>
<protein>
    <recommendedName>
        <fullName evidence="4">O-methyltransferase C-terminal domain-containing protein</fullName>
    </recommendedName>
</protein>
<keyword evidence="2" id="KW-0808">Transferase</keyword>
<evidence type="ECO:0000313" key="6">
    <source>
        <dbReference type="Proteomes" id="UP001189429"/>
    </source>
</evidence>
<dbReference type="Proteomes" id="UP001189429">
    <property type="component" value="Unassembled WGS sequence"/>
</dbReference>